<dbReference type="CDD" id="cd01335">
    <property type="entry name" value="Radical_SAM"/>
    <property type="match status" value="1"/>
</dbReference>
<dbReference type="GO" id="GO:0016491">
    <property type="term" value="F:oxidoreductase activity"/>
    <property type="evidence" value="ECO:0007669"/>
    <property type="project" value="InterPro"/>
</dbReference>
<dbReference type="SFLD" id="SFLDG01386">
    <property type="entry name" value="main_SPASM_domain-containing"/>
    <property type="match status" value="1"/>
</dbReference>
<feature type="domain" description="Radical SAM core" evidence="8">
    <location>
        <begin position="2"/>
        <end position="237"/>
    </location>
</feature>
<evidence type="ECO:0000256" key="5">
    <source>
        <dbReference type="ARBA" id="ARBA00023004"/>
    </source>
</evidence>
<dbReference type="SFLD" id="SFLDG01067">
    <property type="entry name" value="SPASM/twitch_domain_containing"/>
    <property type="match status" value="1"/>
</dbReference>
<dbReference type="GO" id="GO:0046872">
    <property type="term" value="F:metal ion binding"/>
    <property type="evidence" value="ECO:0007669"/>
    <property type="project" value="UniProtKB-KW"/>
</dbReference>
<dbReference type="PROSITE" id="PS51918">
    <property type="entry name" value="RADICAL_SAM"/>
    <property type="match status" value="1"/>
</dbReference>
<comment type="cofactor">
    <cofactor evidence="1">
        <name>[4Fe-4S] cluster</name>
        <dbReference type="ChEBI" id="CHEBI:49883"/>
    </cofactor>
</comment>
<proteinExistence type="inferred from homology"/>
<dbReference type="Pfam" id="PF13186">
    <property type="entry name" value="SPASM"/>
    <property type="match status" value="1"/>
</dbReference>
<dbReference type="Gene3D" id="3.20.20.70">
    <property type="entry name" value="Aldolase class I"/>
    <property type="match status" value="1"/>
</dbReference>
<evidence type="ECO:0000256" key="6">
    <source>
        <dbReference type="ARBA" id="ARBA00023014"/>
    </source>
</evidence>
<evidence type="ECO:0000256" key="2">
    <source>
        <dbReference type="ARBA" id="ARBA00022485"/>
    </source>
</evidence>
<dbReference type="InterPro" id="IPR004027">
    <property type="entry name" value="SEC_C_motif"/>
</dbReference>
<evidence type="ECO:0000313" key="9">
    <source>
        <dbReference type="EMBL" id="CAA9584502.1"/>
    </source>
</evidence>
<dbReference type="InterPro" id="IPR007197">
    <property type="entry name" value="rSAM"/>
</dbReference>
<dbReference type="InterPro" id="IPR013785">
    <property type="entry name" value="Aldolase_TIM"/>
</dbReference>
<dbReference type="NCBIfam" id="NF010308">
    <property type="entry name" value="PRK13745.1"/>
    <property type="match status" value="1"/>
</dbReference>
<reference evidence="9" key="1">
    <citation type="submission" date="2020-02" db="EMBL/GenBank/DDBJ databases">
        <authorList>
            <person name="Meier V. D."/>
        </authorList>
    </citation>
    <scope>NUCLEOTIDE SEQUENCE</scope>
    <source>
        <strain evidence="9">AVDCRST_MAG86</strain>
    </source>
</reference>
<dbReference type="PANTHER" id="PTHR43273">
    <property type="entry name" value="ANAEROBIC SULFATASE-MATURATING ENZYME HOMOLOG ASLB-RELATED"/>
    <property type="match status" value="1"/>
</dbReference>
<evidence type="ECO:0000259" key="8">
    <source>
        <dbReference type="PROSITE" id="PS51918"/>
    </source>
</evidence>
<keyword evidence="5" id="KW-0408">Iron</keyword>
<dbReference type="NCBIfam" id="TIGR03942">
    <property type="entry name" value="sulfatase_rSAM"/>
    <property type="match status" value="1"/>
</dbReference>
<dbReference type="GO" id="GO:0051539">
    <property type="term" value="F:4 iron, 4 sulfur cluster binding"/>
    <property type="evidence" value="ECO:0007669"/>
    <property type="project" value="UniProtKB-KW"/>
</dbReference>
<dbReference type="SUPFAM" id="SSF102114">
    <property type="entry name" value="Radical SAM enzymes"/>
    <property type="match status" value="1"/>
</dbReference>
<dbReference type="InterPro" id="IPR023885">
    <property type="entry name" value="4Fe4S-binding_SPASM_dom"/>
</dbReference>
<dbReference type="SFLD" id="SFLDG01384">
    <property type="entry name" value="thioether_bond_formation_requi"/>
    <property type="match status" value="1"/>
</dbReference>
<dbReference type="SFLD" id="SFLDF00285">
    <property type="entry name" value="anaerobic_Ser-type_sulfatase-m"/>
    <property type="match status" value="1"/>
</dbReference>
<keyword evidence="2" id="KW-0004">4Fe-4S</keyword>
<accession>A0A6J4VTG5</accession>
<dbReference type="InterPro" id="IPR058240">
    <property type="entry name" value="rSAM_sf"/>
</dbReference>
<dbReference type="EMBL" id="CADCWP010000298">
    <property type="protein sequence ID" value="CAA9584502.1"/>
    <property type="molecule type" value="Genomic_DNA"/>
</dbReference>
<sequence length="433" mass="48189">MTLAPPAFHLMTKPGGAICNLDCTYCYFLSKELLYPGSRFEMAYDLLETYTKEYIAAQRVPEVTFAWQGGEPTLLGLEFYEHAVALQRKHRRPGMRIQNTLQTNGTLLDDAWCAFFGRHDFLVGLSVDGPERLHDAYRVNKGGKGSFNQVMRGLALLKKHRVDFNILTTLHAANAPYPLEVYHFLRDEVGARFMQFIPIVERANGTGFQEGTDVTDRSVTATQYGDFLSQIFDEWVRKDVGDVYVQMFDVALAAWVGMSPGLCVFEKTCGTALALEHNGDVYSCDHYVEPDYLLGNLQELPLLEMVASEKQRAFGQVKDDTLPQGCRDCEVRFVCNGGCPKDRILTTPDGEPGLNYLCAGYRSFFNYIGPAMQFMASELRQGRPPANIMRQLALEDADARGAAVGAPRNAPCPCGSGKKTKRCCGRAQASSRS</sequence>
<evidence type="ECO:0000256" key="7">
    <source>
        <dbReference type="ARBA" id="ARBA00023601"/>
    </source>
</evidence>
<gene>
    <name evidence="9" type="ORF">AVDCRST_MAG86-3299</name>
</gene>
<dbReference type="AlphaFoldDB" id="A0A6J4VTG5"/>
<dbReference type="SFLD" id="SFLDG01072">
    <property type="entry name" value="dehydrogenase_like"/>
    <property type="match status" value="1"/>
</dbReference>
<evidence type="ECO:0000256" key="4">
    <source>
        <dbReference type="ARBA" id="ARBA00022723"/>
    </source>
</evidence>
<dbReference type="SUPFAM" id="SSF103642">
    <property type="entry name" value="Sec-C motif"/>
    <property type="match status" value="1"/>
</dbReference>
<dbReference type="Gene3D" id="3.10.450.50">
    <property type="match status" value="1"/>
</dbReference>
<evidence type="ECO:0000256" key="3">
    <source>
        <dbReference type="ARBA" id="ARBA00022691"/>
    </source>
</evidence>
<evidence type="ECO:0000256" key="1">
    <source>
        <dbReference type="ARBA" id="ARBA00001966"/>
    </source>
</evidence>
<dbReference type="NCBIfam" id="TIGR04085">
    <property type="entry name" value="rSAM_more_4Fe4S"/>
    <property type="match status" value="1"/>
</dbReference>
<name>A0A6J4VTG5_9DEIN</name>
<dbReference type="InterPro" id="IPR034491">
    <property type="entry name" value="Anaerob_Ser_sulfatase-maturase"/>
</dbReference>
<keyword evidence="4" id="KW-0479">Metal-binding</keyword>
<dbReference type="InterPro" id="IPR047207">
    <property type="entry name" value="SPASM_anSME"/>
</dbReference>
<dbReference type="CDD" id="cd21120">
    <property type="entry name" value="SPASM_anSME"/>
    <property type="match status" value="1"/>
</dbReference>
<dbReference type="Pfam" id="PF02810">
    <property type="entry name" value="SEC-C"/>
    <property type="match status" value="1"/>
</dbReference>
<dbReference type="Pfam" id="PF04055">
    <property type="entry name" value="Radical_SAM"/>
    <property type="match status" value="1"/>
</dbReference>
<dbReference type="SFLD" id="SFLDS00029">
    <property type="entry name" value="Radical_SAM"/>
    <property type="match status" value="1"/>
</dbReference>
<dbReference type="PANTHER" id="PTHR43273:SF3">
    <property type="entry name" value="ANAEROBIC SULFATASE-MATURATING ENZYME HOMOLOG ASLB-RELATED"/>
    <property type="match status" value="1"/>
</dbReference>
<keyword evidence="6" id="KW-0411">Iron-sulfur</keyword>
<protein>
    <submittedName>
        <fullName evidence="9">Arylsulfatase regulatory protein</fullName>
    </submittedName>
</protein>
<dbReference type="InterPro" id="IPR023867">
    <property type="entry name" value="Sulphatase_maturase_rSAM"/>
</dbReference>
<organism evidence="9">
    <name type="scientific">uncultured Truepera sp</name>
    <dbReference type="NCBI Taxonomy" id="543023"/>
    <lineage>
        <taxon>Bacteria</taxon>
        <taxon>Thermotogati</taxon>
        <taxon>Deinococcota</taxon>
        <taxon>Deinococci</taxon>
        <taxon>Trueperales</taxon>
        <taxon>Trueperaceae</taxon>
        <taxon>Truepera</taxon>
        <taxon>environmental samples</taxon>
    </lineage>
</organism>
<comment type="similarity">
    <text evidence="7">Belongs to the radical SAM superfamily. Anaerobic sulfatase-maturating enzyme family.</text>
</comment>
<keyword evidence="3" id="KW-0949">S-adenosyl-L-methionine</keyword>